<feature type="compositionally biased region" description="Basic and acidic residues" evidence="1">
    <location>
        <begin position="446"/>
        <end position="471"/>
    </location>
</feature>
<reference evidence="2" key="1">
    <citation type="submission" date="2023-10" db="EMBL/GenBank/DDBJ databases">
        <authorList>
            <person name="Hackl T."/>
        </authorList>
    </citation>
    <scope>NUCLEOTIDE SEQUENCE</scope>
</reference>
<keyword evidence="3" id="KW-1185">Reference proteome</keyword>
<feature type="region of interest" description="Disordered" evidence="1">
    <location>
        <begin position="627"/>
        <end position="646"/>
    </location>
</feature>
<feature type="region of interest" description="Disordered" evidence="1">
    <location>
        <begin position="446"/>
        <end position="614"/>
    </location>
</feature>
<feature type="region of interest" description="Disordered" evidence="1">
    <location>
        <begin position="167"/>
        <end position="417"/>
    </location>
</feature>
<feature type="compositionally biased region" description="Low complexity" evidence="1">
    <location>
        <begin position="255"/>
        <end position="266"/>
    </location>
</feature>
<evidence type="ECO:0000313" key="2">
    <source>
        <dbReference type="EMBL" id="CAJ2513182.1"/>
    </source>
</evidence>
<gene>
    <name evidence="2" type="ORF">KHLLAP_LOCUS13650</name>
</gene>
<feature type="compositionally biased region" description="Polar residues" evidence="1">
    <location>
        <begin position="479"/>
        <end position="494"/>
    </location>
</feature>
<organism evidence="2 3">
    <name type="scientific">Anthostomella pinea</name>
    <dbReference type="NCBI Taxonomy" id="933095"/>
    <lineage>
        <taxon>Eukaryota</taxon>
        <taxon>Fungi</taxon>
        <taxon>Dikarya</taxon>
        <taxon>Ascomycota</taxon>
        <taxon>Pezizomycotina</taxon>
        <taxon>Sordariomycetes</taxon>
        <taxon>Xylariomycetidae</taxon>
        <taxon>Xylariales</taxon>
        <taxon>Xylariaceae</taxon>
        <taxon>Anthostomella</taxon>
    </lineage>
</organism>
<feature type="region of interest" description="Disordered" evidence="1">
    <location>
        <begin position="739"/>
        <end position="802"/>
    </location>
</feature>
<sequence length="1107" mass="123483">MDRDSPKDPGVRTAKPNGRKNAVQPFGPGTRRPARKNSIASATDAGAATNTRPRIARPNTHQSRQSESFASRPNPSYSLNRSISNSTTFGASRDPTSPRDTRIPRPKTTAPIANHPSTSSQHSQSPSSPMRQPMDLTAAFRRAMEQEAEEHNDSDDTVSSRQSFNLASARVNGTRGVDGSPSPAPRTYRRDSHLTFPRRTTGNRRDSDLGRHLQQFDQHHQLNGGNGPLNGLFTKNRIGPKVSETGHALAKKASDSSLRGSPSSRPTSHRGRSPNKHENAKAMGTSESPASDRAGQERAAEDIPVPSIEYQSASDDRSSPSPRPTHPSPEKSHNWHLDADFTAGDLQISASPRVRLVETKADPNGESTDPVNSPAPGTPSYRRSNTRLQQIREREVEAAKASFPEDESSLRKESPLRVRKNTRLDELRAREMEAVSRRAVASSRLDEIRIKNFEARSKSPEVQRPAGKENVESGPVQVPPQSESLAIPKNNSDPNLRGEAITGTPITVFRNLNNKDDDASSRLKEGGVLKVQDDDKSGPLPRNDSHELLRRLARATSSSPPGEKGEETEKPEEHTTTVELPLKPVSDERDSSRPRLTREERRSRNLEVKGSRERPTVGFVGLRRVLSSDSTREKRASLANSEADPTDRIEAEMDLFALADNYSEKGSVRAPSPDPSEPMEEETPRPTRIDPMTLPTPRVTGAYVKTPATVRVKEETRLSKDQEELSGCLPVLSPEIIPVARNRDSSRSPIKQPINNPARDRAKASGSSLPRSSSVPATRRRARSSSRHRRHPPINTAKPPTVRDDIRAILRTNQIDDSTLEDFDSILASQETDDKELRQMIDETLLKVEDNLAAPEITDRERELDAYDRMSKSLKTGLLGIRSAKKGIERLEDKVTHTEPKDNQVLADPDIPSTKFTAHATPMSTERAAFMITIPPLYRRTPRFRLTTFGLLTLLLAVWYALESAFSFLYAGPQYECTPRVPCDWSPNEPYFPYTMPFMLDEWTTGGKGRAMTWRIGEEVGDVVAEISDWVTNTDFTQFDQTYMNVWERKRQRRRLRKHGLVPKWVEPPGYQSQYLQWHSAKVAREPAEEYGYDFDYESMGADEVIG</sequence>
<name>A0AAI8VY41_9PEZI</name>
<feature type="region of interest" description="Disordered" evidence="1">
    <location>
        <begin position="1"/>
        <end position="135"/>
    </location>
</feature>
<protein>
    <submittedName>
        <fullName evidence="2">Uu.00g013010.m01.CDS01</fullName>
    </submittedName>
</protein>
<feature type="compositionally biased region" description="Basic and acidic residues" evidence="1">
    <location>
        <begin position="585"/>
        <end position="614"/>
    </location>
</feature>
<feature type="compositionally biased region" description="Polar residues" evidence="1">
    <location>
        <begin position="59"/>
        <end position="90"/>
    </location>
</feature>
<feature type="region of interest" description="Disordered" evidence="1">
    <location>
        <begin position="662"/>
        <end position="699"/>
    </location>
</feature>
<evidence type="ECO:0000313" key="3">
    <source>
        <dbReference type="Proteomes" id="UP001295740"/>
    </source>
</evidence>
<feature type="compositionally biased region" description="Low complexity" evidence="1">
    <location>
        <begin position="115"/>
        <end position="129"/>
    </location>
</feature>
<dbReference type="EMBL" id="CAUWAG010000020">
    <property type="protein sequence ID" value="CAJ2513182.1"/>
    <property type="molecule type" value="Genomic_DNA"/>
</dbReference>
<feature type="compositionally biased region" description="Basic and acidic residues" evidence="1">
    <location>
        <begin position="408"/>
        <end position="417"/>
    </location>
</feature>
<proteinExistence type="predicted"/>
<dbReference type="Proteomes" id="UP001295740">
    <property type="component" value="Unassembled WGS sequence"/>
</dbReference>
<feature type="compositionally biased region" description="Basic residues" evidence="1">
    <location>
        <begin position="778"/>
        <end position="792"/>
    </location>
</feature>
<feature type="compositionally biased region" description="Basic and acidic residues" evidence="1">
    <location>
        <begin position="513"/>
        <end position="550"/>
    </location>
</feature>
<evidence type="ECO:0000256" key="1">
    <source>
        <dbReference type="SAM" id="MobiDB-lite"/>
    </source>
</evidence>
<accession>A0AAI8VY41</accession>
<feature type="compositionally biased region" description="Basic and acidic residues" evidence="1">
    <location>
        <begin position="563"/>
        <end position="576"/>
    </location>
</feature>
<feature type="compositionally biased region" description="Basic and acidic residues" evidence="1">
    <location>
        <begin position="1"/>
        <end position="10"/>
    </location>
</feature>
<feature type="compositionally biased region" description="Basic and acidic residues" evidence="1">
    <location>
        <begin position="328"/>
        <end position="339"/>
    </location>
</feature>
<comment type="caution">
    <text evidence="2">The sequence shown here is derived from an EMBL/GenBank/DDBJ whole genome shotgun (WGS) entry which is preliminary data.</text>
</comment>
<feature type="compositionally biased region" description="Low complexity" evidence="1">
    <location>
        <begin position="765"/>
        <end position="777"/>
    </location>
</feature>
<dbReference type="AlphaFoldDB" id="A0AAI8VY41"/>